<dbReference type="GeneID" id="30965670"/>
<name>A0A1D2VM43_9ASCO</name>
<sequence>MIKVNISYIHYPLGSLLNNHSRKLFLPYTSRFISSSIFIKGKTPDCKNLENNLELNNPNEKKINCDKIDRIKQESAQNGTSTQSEMQKSEVKLQLDQSFLSASTEEMINNQVIPTDNRTGNKTESVSSNKTERLITGIGNTTAELKEETEKEDIQNGIQTIKPRNKIKNTSENWTKLQDLNLFKYIGSDYQTNHIIGKIAGKNAYKSLISMLSKNNKITNNSSFTEFNPFDYDDYLYLLSGTLKRNVSSGKEFKINKYQMFIQKNAERLSQFQKEFNGKHKGHSNSKFNKETREAYKTLLSKLFNNIISECYFDQNLETTTRKLNTFSRMDEKPGFGSLVQFVDNSHFLALGSRYPNVLNFGLVINEQKTLFNDLTGVSDSGAKGNFNKSQNLFLKNTIPVLTIDKKVVDIRPNQISFQINSFFDQHKLYDIISEIDNIEKAFTFRENLLNFLIMFLVEFNLLASKMMNDIDLQVKSAFDSLSNESSINTLNLAYFMVNLPFFKNNSNSSFILYSYNFFDIPILNAILFYALHLSVINNPVRFLHLSSPLYLPSTKANNQSSNSIVQSNGLINYNYYLNTSKNVIWIKHAMQILDDDKNIKNVQHYVDLFLVKYLECIWAINEKGQEDYQVDMNSVINSVFISDEELQYLTSIITLMKYYVMYPHYELGKYVKKIVGPLLVYEKSRLISTQNLNYLSKAHGLFYNPLTRDYQSSNFGFNIKVLENITDSDYFTDALLSSDPTINEDYLKKFNSIRTSPKTVHYFLKLFGVYDKNSDIFLSNSLIIETPAREAPAVSRLQIDAHIKALCEQNYFNYSVSQRLRSKKNEKLDPNKYSSAKGANVGNFDFFHHLRSNETEIPTKIFGLPSKFIHDSLGLPSYCSDMGVSLEMVDSRNWKLKFYIPDIGSFIAPNSYLFEKITQNCSLNFEIGNEFFHYLPKNIIYQHCLKCKSHREVDYSSKYLNVNEDPDSNSNFDLLFDWRGQNITQVLTLTYNYKNEIEDPFRLENEVEIKLENIAHSDIRVLRMKELDEVINERFSLLNKFGLLNSTNDNFEEEMEIDELTRQERDLIYQIYQVVLTKHEERTQNGNSLESEIENNLPELKLNGESVTMAPNNYTANKVDIFLKELRLMIDDFVARFAADNKIPMLIHGQSLIGFGNTGVEETYNNEALNRLYKFFSGHYQKDSNQLKETPDIKDSENLKNFKNLTYSKNLKAFIHRTTDKWTKVSEKVPSLSEDGREVVTSHSIHPRYFATSYEHFTLCKDINGNVADVPFLCGVNYLNKERVITDVCKNKDDYVHEKLGLIKGYVKLSTPFESIETLINSWQIILYLNDKFLDFFYGYQYQEKYKRFDPSLLKMKGYLKKYSSSELKELYYSKVHNKNERLMCLIDYKVKKYWTLYYIKKQYKEQPDLGWSFECVVLNNSQFPDYSVGYCQQLGVDVELLSLNKQHHLVVGDKVIADKIVKLEPVEGRIVMLIAL</sequence>
<reference evidence="2" key="1">
    <citation type="submission" date="2016-05" db="EMBL/GenBank/DDBJ databases">
        <title>Comparative genomics of biotechnologically important yeasts.</title>
        <authorList>
            <consortium name="DOE Joint Genome Institute"/>
            <person name="Riley R."/>
            <person name="Haridas S."/>
            <person name="Wolfe K.H."/>
            <person name="Lopes M.R."/>
            <person name="Hittinger C.T."/>
            <person name="Goker M."/>
            <person name="Salamov A."/>
            <person name="Wisecaver J."/>
            <person name="Long T.M."/>
            <person name="Aerts A.L."/>
            <person name="Barry K."/>
            <person name="Choi C."/>
            <person name="Clum A."/>
            <person name="Coughlan A.Y."/>
            <person name="Deshpande S."/>
            <person name="Douglass A.P."/>
            <person name="Hanson S.J."/>
            <person name="Klenk H.-P."/>
            <person name="Labutti K."/>
            <person name="Lapidus A."/>
            <person name="Lindquist E."/>
            <person name="Lipzen A."/>
            <person name="Meier-Kolthoff J.P."/>
            <person name="Ohm R.A."/>
            <person name="Otillar R.P."/>
            <person name="Pangilinan J."/>
            <person name="Peng Y."/>
            <person name="Rokas A."/>
            <person name="Rosa C.A."/>
            <person name="Scheuner C."/>
            <person name="Sibirny A.A."/>
            <person name="Slot J.C."/>
            <person name="Stielow J.B."/>
            <person name="Sun H."/>
            <person name="Kurtzman C.P."/>
            <person name="Blackwell M."/>
            <person name="Grigoriev I.V."/>
            <person name="Jeffries T.W."/>
        </authorList>
    </citation>
    <scope>NUCLEOTIDE SEQUENCE [LARGE SCALE GENOMIC DNA]</scope>
    <source>
        <strain evidence="2">DSM 1968</strain>
    </source>
</reference>
<proteinExistence type="predicted"/>
<gene>
    <name evidence="1" type="ORF">ASCRUDRAFT_7215</name>
</gene>
<dbReference type="Proteomes" id="UP000095038">
    <property type="component" value="Unassembled WGS sequence"/>
</dbReference>
<protein>
    <recommendedName>
        <fullName evidence="3">RNB-domain-containing protein</fullName>
    </recommendedName>
</protein>
<evidence type="ECO:0000313" key="2">
    <source>
        <dbReference type="Proteomes" id="UP000095038"/>
    </source>
</evidence>
<organism evidence="1 2">
    <name type="scientific">Ascoidea rubescens DSM 1968</name>
    <dbReference type="NCBI Taxonomy" id="1344418"/>
    <lineage>
        <taxon>Eukaryota</taxon>
        <taxon>Fungi</taxon>
        <taxon>Dikarya</taxon>
        <taxon>Ascomycota</taxon>
        <taxon>Saccharomycotina</taxon>
        <taxon>Saccharomycetes</taxon>
        <taxon>Ascoideaceae</taxon>
        <taxon>Ascoidea</taxon>
    </lineage>
</organism>
<dbReference type="RefSeq" id="XP_020048993.1">
    <property type="nucleotide sequence ID" value="XM_020192034.1"/>
</dbReference>
<evidence type="ECO:0000313" key="1">
    <source>
        <dbReference type="EMBL" id="ODV62686.1"/>
    </source>
</evidence>
<evidence type="ECO:0008006" key="3">
    <source>
        <dbReference type="Google" id="ProtNLM"/>
    </source>
</evidence>
<dbReference type="STRING" id="1344418.A0A1D2VM43"/>
<dbReference type="EMBL" id="KV454477">
    <property type="protein sequence ID" value="ODV62686.1"/>
    <property type="molecule type" value="Genomic_DNA"/>
</dbReference>
<accession>A0A1D2VM43</accession>
<dbReference type="InParanoid" id="A0A1D2VM43"/>
<keyword evidence="2" id="KW-1185">Reference proteome</keyword>
<dbReference type="OrthoDB" id="1865897at2759"/>